<evidence type="ECO:0000256" key="5">
    <source>
        <dbReference type="ARBA" id="ARBA00022432"/>
    </source>
</evidence>
<dbReference type="EC" id="5.3.1.1" evidence="10"/>
<comment type="pathway">
    <text evidence="1 10">Carbohydrate degradation; glycolysis; D-glyceraldehyde 3-phosphate from glycerone phosphate: step 1/1.</text>
</comment>
<dbReference type="GO" id="GO:0006096">
    <property type="term" value="P:glycolytic process"/>
    <property type="evidence" value="ECO:0007669"/>
    <property type="project" value="UniProtKB-KW"/>
</dbReference>
<organism evidence="11 12">
    <name type="scientific">Babesia gibsoni</name>
    <dbReference type="NCBI Taxonomy" id="33632"/>
    <lineage>
        <taxon>Eukaryota</taxon>
        <taxon>Sar</taxon>
        <taxon>Alveolata</taxon>
        <taxon>Apicomplexa</taxon>
        <taxon>Aconoidasida</taxon>
        <taxon>Piroplasmida</taxon>
        <taxon>Babesiidae</taxon>
        <taxon>Babesia</taxon>
    </lineage>
</organism>
<dbReference type="InterPro" id="IPR020861">
    <property type="entry name" value="Triosephosphate_isomerase_AS"/>
</dbReference>
<dbReference type="CDD" id="cd00311">
    <property type="entry name" value="TIM"/>
    <property type="match status" value="1"/>
</dbReference>
<comment type="subunit">
    <text evidence="4">Homodimer.</text>
</comment>
<evidence type="ECO:0000256" key="4">
    <source>
        <dbReference type="ARBA" id="ARBA00011738"/>
    </source>
</evidence>
<comment type="function">
    <text evidence="9">Catalyzes the interconversion of glyceraldehyde 3-phosphate and dihydroxyacetone phosphate in the glycolytic and gluconeogenic pathways.</text>
</comment>
<dbReference type="SUPFAM" id="SSF51351">
    <property type="entry name" value="Triosephosphate isomerase (TIM)"/>
    <property type="match status" value="1"/>
</dbReference>
<dbReference type="HAMAP" id="MF_00147_B">
    <property type="entry name" value="TIM_B"/>
    <property type="match status" value="1"/>
</dbReference>
<evidence type="ECO:0000256" key="10">
    <source>
        <dbReference type="RuleBase" id="RU363013"/>
    </source>
</evidence>
<dbReference type="AlphaFoldDB" id="A0AAD8PDA9"/>
<evidence type="ECO:0000256" key="8">
    <source>
        <dbReference type="ARBA" id="ARBA00052432"/>
    </source>
</evidence>
<dbReference type="GO" id="GO:0046166">
    <property type="term" value="P:glyceraldehyde-3-phosphate biosynthetic process"/>
    <property type="evidence" value="ECO:0007669"/>
    <property type="project" value="TreeGrafter"/>
</dbReference>
<dbReference type="GO" id="GO:0005829">
    <property type="term" value="C:cytosol"/>
    <property type="evidence" value="ECO:0007669"/>
    <property type="project" value="TreeGrafter"/>
</dbReference>
<comment type="caution">
    <text evidence="11">The sequence shown here is derived from an EMBL/GenBank/DDBJ whole genome shotgun (WGS) entry which is preliminary data.</text>
</comment>
<dbReference type="GO" id="GO:0019563">
    <property type="term" value="P:glycerol catabolic process"/>
    <property type="evidence" value="ECO:0007669"/>
    <property type="project" value="TreeGrafter"/>
</dbReference>
<dbReference type="GO" id="GO:0004807">
    <property type="term" value="F:triose-phosphate isomerase activity"/>
    <property type="evidence" value="ECO:0007669"/>
    <property type="project" value="UniProtKB-EC"/>
</dbReference>
<evidence type="ECO:0000256" key="2">
    <source>
        <dbReference type="ARBA" id="ARBA00004742"/>
    </source>
</evidence>
<proteinExistence type="inferred from homology"/>
<dbReference type="InterPro" id="IPR013785">
    <property type="entry name" value="Aldolase_TIM"/>
</dbReference>
<dbReference type="PROSITE" id="PS51440">
    <property type="entry name" value="TIM_2"/>
    <property type="match status" value="1"/>
</dbReference>
<evidence type="ECO:0000256" key="7">
    <source>
        <dbReference type="ARBA" id="ARBA00023235"/>
    </source>
</evidence>
<evidence type="ECO:0000256" key="3">
    <source>
        <dbReference type="ARBA" id="ARBA00007422"/>
    </source>
</evidence>
<reference evidence="11" key="1">
    <citation type="submission" date="2023-08" db="EMBL/GenBank/DDBJ databases">
        <title>Draft sequence of the Babesia gibsoni genome.</title>
        <authorList>
            <person name="Yamagishi J.Y."/>
            <person name="Xuan X.X."/>
        </authorList>
    </citation>
    <scope>NUCLEOTIDE SEQUENCE</scope>
    <source>
        <strain evidence="11">Azabu</strain>
    </source>
</reference>
<keyword evidence="7 10" id="KW-0413">Isomerase</keyword>
<dbReference type="NCBIfam" id="TIGR00419">
    <property type="entry name" value="tim"/>
    <property type="match status" value="1"/>
</dbReference>
<comment type="pathway">
    <text evidence="2 10">Carbohydrate biosynthesis; gluconeogenesis.</text>
</comment>
<evidence type="ECO:0000256" key="1">
    <source>
        <dbReference type="ARBA" id="ARBA00004680"/>
    </source>
</evidence>
<keyword evidence="12" id="KW-1185">Reference proteome</keyword>
<comment type="catalytic activity">
    <reaction evidence="8">
        <text>D-glyceraldehyde 3-phosphate = dihydroxyacetone phosphate</text>
        <dbReference type="Rhea" id="RHEA:18585"/>
        <dbReference type="ChEBI" id="CHEBI:57642"/>
        <dbReference type="ChEBI" id="CHEBI:59776"/>
        <dbReference type="EC" id="5.3.1.1"/>
    </reaction>
    <physiologicalReaction direction="left-to-right" evidence="8">
        <dbReference type="Rhea" id="RHEA:18586"/>
    </physiologicalReaction>
</comment>
<dbReference type="PANTHER" id="PTHR21139:SF2">
    <property type="entry name" value="TRIOSEPHOSPHATE ISOMERASE"/>
    <property type="match status" value="1"/>
</dbReference>
<keyword evidence="6 10" id="KW-0324">Glycolysis</keyword>
<evidence type="ECO:0000313" key="12">
    <source>
        <dbReference type="Proteomes" id="UP001230268"/>
    </source>
</evidence>
<dbReference type="Pfam" id="PF00121">
    <property type="entry name" value="TIM"/>
    <property type="match status" value="1"/>
</dbReference>
<dbReference type="InterPro" id="IPR000652">
    <property type="entry name" value="Triosephosphate_isomerase"/>
</dbReference>
<gene>
    <name evidence="11" type="ORF">BgAZ_300670</name>
</gene>
<accession>A0AAD8PDA9</accession>
<dbReference type="PROSITE" id="PS00171">
    <property type="entry name" value="TIM_1"/>
    <property type="match status" value="1"/>
</dbReference>
<protein>
    <recommendedName>
        <fullName evidence="10">Triosephosphate isomerase</fullName>
        <ecNumber evidence="10">5.3.1.1</ecNumber>
    </recommendedName>
</protein>
<evidence type="ECO:0000256" key="9">
    <source>
        <dbReference type="ARBA" id="ARBA00056661"/>
    </source>
</evidence>
<comment type="similarity">
    <text evidence="3 10">Belongs to the triosephosphate isomerase family.</text>
</comment>
<dbReference type="InterPro" id="IPR035990">
    <property type="entry name" value="TIM_sf"/>
</dbReference>
<name>A0AAD8PDA9_BABGI</name>
<dbReference type="Proteomes" id="UP001230268">
    <property type="component" value="Unassembled WGS sequence"/>
</dbReference>
<evidence type="ECO:0000313" key="11">
    <source>
        <dbReference type="EMBL" id="KAK1442549.1"/>
    </source>
</evidence>
<dbReference type="EMBL" id="JAVEPI010000003">
    <property type="protein sequence ID" value="KAK1442549.1"/>
    <property type="molecule type" value="Genomic_DNA"/>
</dbReference>
<sequence length="252" mass="27705">MPKHARHWVGGNWKCHGTCDGLAQLLEQFNGLEFDPAKTEVVIFPSALHVALAVDKLDKNKFEVGVQNLSQKKCGAFTGEIAVPMVKDLGVNWMLIGHSERRSKFAETDEVVAEKVKLAQEEKVKATVCIGETLEEREAGRVAEVITRQMKAFMEHVTDWELVVVAYEPVWAIGTGKVAMPEQVKESHQLVRDLLTEHIGALAETVRVVYGGSVTEENCGDLIDVPNVDGFLVGGKSLTPAFTNIITVAQKE</sequence>
<evidence type="ECO:0000256" key="6">
    <source>
        <dbReference type="ARBA" id="ARBA00023152"/>
    </source>
</evidence>
<dbReference type="Gene3D" id="3.20.20.70">
    <property type="entry name" value="Aldolase class I"/>
    <property type="match status" value="1"/>
</dbReference>
<keyword evidence="5 10" id="KW-0312">Gluconeogenesis</keyword>
<dbReference type="GO" id="GO:0006094">
    <property type="term" value="P:gluconeogenesis"/>
    <property type="evidence" value="ECO:0007669"/>
    <property type="project" value="UniProtKB-KW"/>
</dbReference>
<dbReference type="FunFam" id="3.20.20.70:FF:000016">
    <property type="entry name" value="Triosephosphate isomerase"/>
    <property type="match status" value="1"/>
</dbReference>
<dbReference type="PANTHER" id="PTHR21139">
    <property type="entry name" value="TRIOSEPHOSPHATE ISOMERASE"/>
    <property type="match status" value="1"/>
</dbReference>
<dbReference type="InterPro" id="IPR022896">
    <property type="entry name" value="TrioseP_Isoase_bac/euk"/>
</dbReference>